<keyword evidence="12 13" id="KW-0472">Membrane</keyword>
<keyword evidence="7" id="KW-0479">Metal-binding</keyword>
<dbReference type="InterPro" id="IPR008915">
    <property type="entry name" value="Peptidase_M50"/>
</dbReference>
<feature type="transmembrane region" description="Helical" evidence="13">
    <location>
        <begin position="126"/>
        <end position="148"/>
    </location>
</feature>
<dbReference type="CDD" id="cd06158">
    <property type="entry name" value="S2P-M50_like_1"/>
    <property type="match status" value="1"/>
</dbReference>
<keyword evidence="9" id="KW-0862">Zinc</keyword>
<evidence type="ECO:0000256" key="10">
    <source>
        <dbReference type="ARBA" id="ARBA00022989"/>
    </source>
</evidence>
<feature type="transmembrane region" description="Helical" evidence="13">
    <location>
        <begin position="92"/>
        <end position="114"/>
    </location>
</feature>
<feature type="domain" description="Peptidase M50" evidence="14">
    <location>
        <begin position="119"/>
        <end position="168"/>
    </location>
</feature>
<feature type="transmembrane region" description="Helical" evidence="13">
    <location>
        <begin position="12"/>
        <end position="34"/>
    </location>
</feature>
<dbReference type="PANTHER" id="PTHR35864:SF1">
    <property type="entry name" value="ZINC METALLOPROTEASE YWHC-RELATED"/>
    <property type="match status" value="1"/>
</dbReference>
<feature type="transmembrane region" description="Helical" evidence="13">
    <location>
        <begin position="54"/>
        <end position="72"/>
    </location>
</feature>
<evidence type="ECO:0000313" key="15">
    <source>
        <dbReference type="EMBL" id="PIS06659.1"/>
    </source>
</evidence>
<keyword evidence="11" id="KW-0482">Metalloprotease</keyword>
<evidence type="ECO:0000256" key="13">
    <source>
        <dbReference type="SAM" id="Phobius"/>
    </source>
</evidence>
<evidence type="ECO:0000259" key="14">
    <source>
        <dbReference type="Pfam" id="PF02163"/>
    </source>
</evidence>
<organism evidence="15 16">
    <name type="scientific">Candidatus Berkelbacteria bacterium CG10_big_fil_rev_8_21_14_0_10_43_14</name>
    <dbReference type="NCBI Taxonomy" id="1974515"/>
    <lineage>
        <taxon>Bacteria</taxon>
        <taxon>Candidatus Berkelbacteria</taxon>
    </lineage>
</organism>
<evidence type="ECO:0000256" key="9">
    <source>
        <dbReference type="ARBA" id="ARBA00022833"/>
    </source>
</evidence>
<sequence>MLIQLLFQSPLMFITIALAILIAISVHESAHALIALRLGDKTAADLGRTSLNPLAHLDPVGTLLLLFIGFGWGKPVPVNPGNLCNPKRDSFIIALAGPISNFVLAVLLAGLYRLTYNLASEPLQTLILITGYFNLLLLFFNLIPIPPLDGSKIIALFAPAHVYDFLERYGYILLLMVIFMSVGGVSLFSFLISTPVQTLYSFLFSHAFPF</sequence>
<dbReference type="Proteomes" id="UP000231162">
    <property type="component" value="Unassembled WGS sequence"/>
</dbReference>
<feature type="transmembrane region" description="Helical" evidence="13">
    <location>
        <begin position="168"/>
        <end position="192"/>
    </location>
</feature>
<comment type="cofactor">
    <cofactor evidence="1">
        <name>Zn(2+)</name>
        <dbReference type="ChEBI" id="CHEBI:29105"/>
    </cofactor>
</comment>
<evidence type="ECO:0000256" key="6">
    <source>
        <dbReference type="ARBA" id="ARBA00022692"/>
    </source>
</evidence>
<dbReference type="PANTHER" id="PTHR35864">
    <property type="entry name" value="ZINC METALLOPROTEASE MJ0611-RELATED"/>
    <property type="match status" value="1"/>
</dbReference>
<dbReference type="InterPro" id="IPR044537">
    <property type="entry name" value="Rip2-like"/>
</dbReference>
<dbReference type="GO" id="GO:0046872">
    <property type="term" value="F:metal ion binding"/>
    <property type="evidence" value="ECO:0007669"/>
    <property type="project" value="UniProtKB-KW"/>
</dbReference>
<keyword evidence="10 13" id="KW-1133">Transmembrane helix</keyword>
<evidence type="ECO:0000256" key="8">
    <source>
        <dbReference type="ARBA" id="ARBA00022801"/>
    </source>
</evidence>
<reference evidence="16" key="1">
    <citation type="submission" date="2017-09" db="EMBL/GenBank/DDBJ databases">
        <title>Depth-based differentiation of microbial function through sediment-hosted aquifers and enrichment of novel symbionts in the deep terrestrial subsurface.</title>
        <authorList>
            <person name="Probst A.J."/>
            <person name="Ladd B."/>
            <person name="Jarett J.K."/>
            <person name="Geller-Mcgrath D.E."/>
            <person name="Sieber C.M.K."/>
            <person name="Emerson J.B."/>
            <person name="Anantharaman K."/>
            <person name="Thomas B.C."/>
            <person name="Malmstrom R."/>
            <person name="Stieglmeier M."/>
            <person name="Klingl A."/>
            <person name="Woyke T."/>
            <person name="Ryan C.M."/>
            <person name="Banfield J.F."/>
        </authorList>
    </citation>
    <scope>NUCLEOTIDE SEQUENCE [LARGE SCALE GENOMIC DNA]</scope>
</reference>
<gene>
    <name evidence="15" type="ORF">COT79_03430</name>
</gene>
<name>A0A2M6R7Y0_9BACT</name>
<comment type="similarity">
    <text evidence="3">Belongs to the peptidase M50B family.</text>
</comment>
<evidence type="ECO:0000256" key="3">
    <source>
        <dbReference type="ARBA" id="ARBA00007931"/>
    </source>
</evidence>
<dbReference type="InterPro" id="IPR052348">
    <property type="entry name" value="Metallopeptidase_M50B"/>
</dbReference>
<comment type="caution">
    <text evidence="15">The sequence shown here is derived from an EMBL/GenBank/DDBJ whole genome shotgun (WGS) entry which is preliminary data.</text>
</comment>
<dbReference type="EMBL" id="PEZX01000043">
    <property type="protein sequence ID" value="PIS06659.1"/>
    <property type="molecule type" value="Genomic_DNA"/>
</dbReference>
<accession>A0A2M6R7Y0</accession>
<dbReference type="GO" id="GO:0005886">
    <property type="term" value="C:plasma membrane"/>
    <property type="evidence" value="ECO:0007669"/>
    <property type="project" value="UniProtKB-SubCell"/>
</dbReference>
<dbReference type="AlphaFoldDB" id="A0A2M6R7Y0"/>
<evidence type="ECO:0000256" key="12">
    <source>
        <dbReference type="ARBA" id="ARBA00023136"/>
    </source>
</evidence>
<keyword evidence="4" id="KW-1003">Cell membrane</keyword>
<evidence type="ECO:0000313" key="16">
    <source>
        <dbReference type="Proteomes" id="UP000231162"/>
    </source>
</evidence>
<evidence type="ECO:0000256" key="1">
    <source>
        <dbReference type="ARBA" id="ARBA00001947"/>
    </source>
</evidence>
<comment type="subcellular location">
    <subcellularLocation>
        <location evidence="2">Cell membrane</location>
        <topology evidence="2">Multi-pass membrane protein</topology>
    </subcellularLocation>
</comment>
<evidence type="ECO:0000256" key="7">
    <source>
        <dbReference type="ARBA" id="ARBA00022723"/>
    </source>
</evidence>
<protein>
    <submittedName>
        <fullName evidence="15">Site-2 protease family protein</fullName>
    </submittedName>
</protein>
<keyword evidence="8" id="KW-0378">Hydrolase</keyword>
<dbReference type="GO" id="GO:0006508">
    <property type="term" value="P:proteolysis"/>
    <property type="evidence" value="ECO:0007669"/>
    <property type="project" value="UniProtKB-KW"/>
</dbReference>
<evidence type="ECO:0000256" key="2">
    <source>
        <dbReference type="ARBA" id="ARBA00004651"/>
    </source>
</evidence>
<dbReference type="Pfam" id="PF02163">
    <property type="entry name" value="Peptidase_M50"/>
    <property type="match status" value="1"/>
</dbReference>
<keyword evidence="5 15" id="KW-0645">Protease</keyword>
<evidence type="ECO:0000256" key="4">
    <source>
        <dbReference type="ARBA" id="ARBA00022475"/>
    </source>
</evidence>
<evidence type="ECO:0000256" key="11">
    <source>
        <dbReference type="ARBA" id="ARBA00023049"/>
    </source>
</evidence>
<evidence type="ECO:0000256" key="5">
    <source>
        <dbReference type="ARBA" id="ARBA00022670"/>
    </source>
</evidence>
<proteinExistence type="inferred from homology"/>
<dbReference type="GO" id="GO:0008237">
    <property type="term" value="F:metallopeptidase activity"/>
    <property type="evidence" value="ECO:0007669"/>
    <property type="project" value="UniProtKB-KW"/>
</dbReference>
<keyword evidence="6 13" id="KW-0812">Transmembrane</keyword>